<accession>A0A164UBR8</accession>
<keyword evidence="2" id="KW-1185">Reference proteome</keyword>
<proteinExistence type="predicted"/>
<reference evidence="1 2" key="1">
    <citation type="submission" date="2016-03" db="EMBL/GenBank/DDBJ databases">
        <title>EvidentialGene: Evidence-directed Construction of Genes on Genomes.</title>
        <authorList>
            <person name="Gilbert D.G."/>
            <person name="Choi J.-H."/>
            <person name="Mockaitis K."/>
            <person name="Colbourne J."/>
            <person name="Pfrender M."/>
        </authorList>
    </citation>
    <scope>NUCLEOTIDE SEQUENCE [LARGE SCALE GENOMIC DNA]</scope>
    <source>
        <strain evidence="1 2">Xinb3</strain>
        <tissue evidence="1">Complete organism</tissue>
    </source>
</reference>
<organism evidence="1 2">
    <name type="scientific">Daphnia magna</name>
    <dbReference type="NCBI Taxonomy" id="35525"/>
    <lineage>
        <taxon>Eukaryota</taxon>
        <taxon>Metazoa</taxon>
        <taxon>Ecdysozoa</taxon>
        <taxon>Arthropoda</taxon>
        <taxon>Crustacea</taxon>
        <taxon>Branchiopoda</taxon>
        <taxon>Diplostraca</taxon>
        <taxon>Cladocera</taxon>
        <taxon>Anomopoda</taxon>
        <taxon>Daphniidae</taxon>
        <taxon>Daphnia</taxon>
    </lineage>
</organism>
<protein>
    <submittedName>
        <fullName evidence="1">Uncharacterized protein</fullName>
    </submittedName>
</protein>
<evidence type="ECO:0000313" key="1">
    <source>
        <dbReference type="EMBL" id="KZS11219.1"/>
    </source>
</evidence>
<dbReference type="EMBL" id="LRGB01001581">
    <property type="protein sequence ID" value="KZS11219.1"/>
    <property type="molecule type" value="Genomic_DNA"/>
</dbReference>
<sequence length="75" mass="8299">MKTVGIFMSTEPLIIPDYSLGQRLAYPALPLFSKTAVKEGGPSFHVFLTYVCCGVIQLRVIDQDVRTNNLQGIIL</sequence>
<dbReference type="AlphaFoldDB" id="A0A164UBR8"/>
<comment type="caution">
    <text evidence="1">The sequence shown here is derived from an EMBL/GenBank/DDBJ whole genome shotgun (WGS) entry which is preliminary data.</text>
</comment>
<dbReference type="Proteomes" id="UP000076858">
    <property type="component" value="Unassembled WGS sequence"/>
</dbReference>
<name>A0A164UBR8_9CRUS</name>
<evidence type="ECO:0000313" key="2">
    <source>
        <dbReference type="Proteomes" id="UP000076858"/>
    </source>
</evidence>
<gene>
    <name evidence="1" type="ORF">APZ42_023997</name>
</gene>